<feature type="non-terminal residue" evidence="1">
    <location>
        <position position="1"/>
    </location>
</feature>
<protein>
    <submittedName>
        <fullName evidence="1">Uncharacterized protein</fullName>
    </submittedName>
</protein>
<evidence type="ECO:0000313" key="1">
    <source>
        <dbReference type="EMBL" id="RXH82777.1"/>
    </source>
</evidence>
<keyword evidence="2" id="KW-1185">Reference proteome</keyword>
<dbReference type="EMBL" id="RDQH01000337">
    <property type="protein sequence ID" value="RXH82777.1"/>
    <property type="molecule type" value="Genomic_DNA"/>
</dbReference>
<organism evidence="1 2">
    <name type="scientific">Malus domestica</name>
    <name type="common">Apple</name>
    <name type="synonym">Pyrus malus</name>
    <dbReference type="NCBI Taxonomy" id="3750"/>
    <lineage>
        <taxon>Eukaryota</taxon>
        <taxon>Viridiplantae</taxon>
        <taxon>Streptophyta</taxon>
        <taxon>Embryophyta</taxon>
        <taxon>Tracheophyta</taxon>
        <taxon>Spermatophyta</taxon>
        <taxon>Magnoliopsida</taxon>
        <taxon>eudicotyledons</taxon>
        <taxon>Gunneridae</taxon>
        <taxon>Pentapetalae</taxon>
        <taxon>rosids</taxon>
        <taxon>fabids</taxon>
        <taxon>Rosales</taxon>
        <taxon>Rosaceae</taxon>
        <taxon>Amygdaloideae</taxon>
        <taxon>Maleae</taxon>
        <taxon>Malus</taxon>
    </lineage>
</organism>
<comment type="caution">
    <text evidence="1">The sequence shown here is derived from an EMBL/GenBank/DDBJ whole genome shotgun (WGS) entry which is preliminary data.</text>
</comment>
<proteinExistence type="predicted"/>
<name>A0A498IL33_MALDO</name>
<accession>A0A498IL33</accession>
<evidence type="ECO:0000313" key="2">
    <source>
        <dbReference type="Proteomes" id="UP000290289"/>
    </source>
</evidence>
<dbReference type="Proteomes" id="UP000290289">
    <property type="component" value="Chromosome 11"/>
</dbReference>
<reference evidence="1 2" key="1">
    <citation type="submission" date="2018-10" db="EMBL/GenBank/DDBJ databases">
        <title>A high-quality apple genome assembly.</title>
        <authorList>
            <person name="Hu J."/>
        </authorList>
    </citation>
    <scope>NUCLEOTIDE SEQUENCE [LARGE SCALE GENOMIC DNA]</scope>
    <source>
        <strain evidence="2">cv. HFTH1</strain>
        <tissue evidence="1">Young leaf</tissue>
    </source>
</reference>
<dbReference type="AlphaFoldDB" id="A0A498IL33"/>
<sequence>VSKRVKLYNDLSYFTSNILVLNHDFSCKEEKKSTNGISNSKFIKTNGSNQLTLVATQDESENEAYMLAKLRMSIFSILWLVNIIFLKEVMPILTLNGSQEAEQFDFSCKEEKKSTSGISNSKFVKTNGVDQLTLAATQDESENEAYMLTKLQMSIFNILWLVNIIFLEEVMPILTLNGSQEAEQFVTSKKATNTLYPSSHN</sequence>
<gene>
    <name evidence="1" type="ORF">DVH24_003275</name>
</gene>